<accession>W2HNG2</accession>
<dbReference type="Proteomes" id="UP000053236">
    <property type="component" value="Unassembled WGS sequence"/>
</dbReference>
<evidence type="ECO:0000313" key="1">
    <source>
        <dbReference type="EMBL" id="ETK95991.1"/>
    </source>
</evidence>
<protein>
    <submittedName>
        <fullName evidence="1">Uncharacterized protein</fullName>
    </submittedName>
</protein>
<organism evidence="1">
    <name type="scientific">Phytophthora nicotianae</name>
    <name type="common">Potato buckeye rot agent</name>
    <name type="synonym">Phytophthora parasitica</name>
    <dbReference type="NCBI Taxonomy" id="4792"/>
    <lineage>
        <taxon>Eukaryota</taxon>
        <taxon>Sar</taxon>
        <taxon>Stramenopiles</taxon>
        <taxon>Oomycota</taxon>
        <taxon>Peronosporomycetes</taxon>
        <taxon>Peronosporales</taxon>
        <taxon>Peronosporaceae</taxon>
        <taxon>Phytophthora</taxon>
    </lineage>
</organism>
<sequence>MSSTSTPVPPETTANAVAGARTSLEIALPTFEGEFASWEEFGKVFDRYQKETF</sequence>
<gene>
    <name evidence="1" type="ORF">L915_01154</name>
</gene>
<proteinExistence type="predicted"/>
<dbReference type="EMBL" id="KI684127">
    <property type="protein sequence ID" value="ETK95991.1"/>
    <property type="molecule type" value="Genomic_DNA"/>
</dbReference>
<reference evidence="1" key="1">
    <citation type="submission" date="2013-11" db="EMBL/GenBank/DDBJ databases">
        <title>The Genome Sequence of Phytophthora parasitica CJ02B3.</title>
        <authorList>
            <consortium name="The Broad Institute Genomics Platform"/>
            <person name="Russ C."/>
            <person name="Tyler B."/>
            <person name="Panabieres F."/>
            <person name="Shan W."/>
            <person name="Tripathy S."/>
            <person name="Grunwald N."/>
            <person name="Machado M."/>
            <person name="Johnson C.S."/>
            <person name="Arredondo F."/>
            <person name="Hong C."/>
            <person name="Coffey M."/>
            <person name="Young S.K."/>
            <person name="Zeng Q."/>
            <person name="Gargeya S."/>
            <person name="Fitzgerald M."/>
            <person name="Abouelleil A."/>
            <person name="Alvarado L."/>
            <person name="Chapman S.B."/>
            <person name="Gainer-Dewar J."/>
            <person name="Goldberg J."/>
            <person name="Griggs A."/>
            <person name="Gujja S."/>
            <person name="Hansen M."/>
            <person name="Howarth C."/>
            <person name="Imamovic A."/>
            <person name="Ireland A."/>
            <person name="Larimer J."/>
            <person name="McCowan C."/>
            <person name="Murphy C."/>
            <person name="Pearson M."/>
            <person name="Poon T.W."/>
            <person name="Priest M."/>
            <person name="Roberts A."/>
            <person name="Saif S."/>
            <person name="Shea T."/>
            <person name="Sykes S."/>
            <person name="Wortman J."/>
            <person name="Nusbaum C."/>
            <person name="Birren B."/>
        </authorList>
    </citation>
    <scope>NUCLEOTIDE SEQUENCE [LARGE SCALE GENOMIC DNA]</scope>
    <source>
        <strain evidence="1">CJ02B3</strain>
    </source>
</reference>
<dbReference type="AlphaFoldDB" id="W2HNG2"/>
<name>W2HNG2_PHYNI</name>